<proteinExistence type="predicted"/>
<dbReference type="Proteomes" id="UP000006729">
    <property type="component" value="Chromosome 2"/>
</dbReference>
<dbReference type="EMBL" id="CM009291">
    <property type="protein sequence ID" value="KAI9399173.1"/>
    <property type="molecule type" value="Genomic_DNA"/>
</dbReference>
<sequence length="923" mass="100854">MGSESKHEGGVMQIPGASKKVVQNIKEIVNKNCTDAEIYSVLCDFNMDADAAVQNLLNQDPFHQVKSKRERRKEMKETQESMARGSNNGYHGVKAGGEYNFGLVPCQISDNDLGKAAYRKENGSVAHPGPSSTLIYRVKLKNEQPSSNNDSCNPDDSRQTKATGTGDTILSSAQLSSGTQAAWSGGTTGHVSMADIVRMGRPRSKGSQNMMDTSCTPQDVVGSVNSSQYCHKSSCDSSPSPPEMHKCLQYPHPSQVPETIHESGVAASSHDEWPVFEQQTAAGGLYNFNVSNSSSTDIFSNQSYFYGDGTNSNEDHQLEEVQASDRDAANKNPGSYCAESAFSCRGQENVNTVVGDSHRGDCLLKDKTYDSRSCMDDHCEGTGSGFHLRFPNCAAPLNDEVSSAAVNLQQLSLGKEEPALPPSEDNHAVVFPDYMQAFAADWSHLSFGTYKSGAYNAVSGASIASTPVKTNLEETSAAANSSSTLCKEIRNPEHLDEYLRDEQLRSISNTHRFTAGVGINNMHVYSQQELMRQNIHEVSHRHKYTEPSSVPDSNFKKTQERDCPLSVRIHPQARNLSSLHMELLLDNMVYGDNIVCLHLFLFKLMQARATTIPMDMFASSIQSSRGSDYASSFLGTQSMPSRFDSTVSSTGNPAISQSEIPSRVAFSLPMSYSPTLPSANIVPQTTLPQHPSTNLHNQSIVSLEELANLTGYPAMPRNYARNPSAFQQAYQDSTVFHDSLSNMGYSHAQYKTGVSRSNLPLSDVNISGYGGLGIPANFPGAVLQAAAPTGSAGGYDIFHSQYQERNNFTTRQQNDGSSRTMAALLDNGYLSLTGQSQPLSEYPQGQQQRSHDHRSLLHTRNYQQGQQLSQDYGAPFHHANAYHSQAGIRPEQPRQSLSDLSSSQGPAPEQLQHLWQQSYLSSN</sequence>
<gene>
    <name evidence="1" type="ORF">POPTR_002G059300v4</name>
</gene>
<organism evidence="1 2">
    <name type="scientific">Populus trichocarpa</name>
    <name type="common">Western balsam poplar</name>
    <name type="synonym">Populus balsamifera subsp. trichocarpa</name>
    <dbReference type="NCBI Taxonomy" id="3694"/>
    <lineage>
        <taxon>Eukaryota</taxon>
        <taxon>Viridiplantae</taxon>
        <taxon>Streptophyta</taxon>
        <taxon>Embryophyta</taxon>
        <taxon>Tracheophyta</taxon>
        <taxon>Spermatophyta</taxon>
        <taxon>Magnoliopsida</taxon>
        <taxon>eudicotyledons</taxon>
        <taxon>Gunneridae</taxon>
        <taxon>Pentapetalae</taxon>
        <taxon>rosids</taxon>
        <taxon>fabids</taxon>
        <taxon>Malpighiales</taxon>
        <taxon>Salicaceae</taxon>
        <taxon>Saliceae</taxon>
        <taxon>Populus</taxon>
    </lineage>
</organism>
<comment type="caution">
    <text evidence="1">The sequence shown here is derived from an EMBL/GenBank/DDBJ whole genome shotgun (WGS) entry which is preliminary data.</text>
</comment>
<keyword evidence="2" id="KW-1185">Reference proteome</keyword>
<reference evidence="1 2" key="1">
    <citation type="journal article" date="2006" name="Science">
        <title>The genome of black cottonwood, Populus trichocarpa (Torr. &amp; Gray).</title>
        <authorList>
            <person name="Tuskan G.A."/>
            <person name="Difazio S."/>
            <person name="Jansson S."/>
            <person name="Bohlmann J."/>
            <person name="Grigoriev I."/>
            <person name="Hellsten U."/>
            <person name="Putnam N."/>
            <person name="Ralph S."/>
            <person name="Rombauts S."/>
            <person name="Salamov A."/>
            <person name="Schein J."/>
            <person name="Sterck L."/>
            <person name="Aerts A."/>
            <person name="Bhalerao R.R."/>
            <person name="Bhalerao R.P."/>
            <person name="Blaudez D."/>
            <person name="Boerjan W."/>
            <person name="Brun A."/>
            <person name="Brunner A."/>
            <person name="Busov V."/>
            <person name="Campbell M."/>
            <person name="Carlson J."/>
            <person name="Chalot M."/>
            <person name="Chapman J."/>
            <person name="Chen G.L."/>
            <person name="Cooper D."/>
            <person name="Coutinho P.M."/>
            <person name="Couturier J."/>
            <person name="Covert S."/>
            <person name="Cronk Q."/>
            <person name="Cunningham R."/>
            <person name="Davis J."/>
            <person name="Degroeve S."/>
            <person name="Dejardin A."/>
            <person name="Depamphilis C."/>
            <person name="Detter J."/>
            <person name="Dirks B."/>
            <person name="Dubchak I."/>
            <person name="Duplessis S."/>
            <person name="Ehlting J."/>
            <person name="Ellis B."/>
            <person name="Gendler K."/>
            <person name="Goodstein D."/>
            <person name="Gribskov M."/>
            <person name="Grimwood J."/>
            <person name="Groover A."/>
            <person name="Gunter L."/>
            <person name="Hamberger B."/>
            <person name="Heinze B."/>
            <person name="Helariutta Y."/>
            <person name="Henrissat B."/>
            <person name="Holligan D."/>
            <person name="Holt R."/>
            <person name="Huang W."/>
            <person name="Islam-Faridi N."/>
            <person name="Jones S."/>
            <person name="Jones-Rhoades M."/>
            <person name="Jorgensen R."/>
            <person name="Joshi C."/>
            <person name="Kangasjarvi J."/>
            <person name="Karlsson J."/>
            <person name="Kelleher C."/>
            <person name="Kirkpatrick R."/>
            <person name="Kirst M."/>
            <person name="Kohler A."/>
            <person name="Kalluri U."/>
            <person name="Larimer F."/>
            <person name="Leebens-Mack J."/>
            <person name="Leple J.C."/>
            <person name="Locascio P."/>
            <person name="Lou Y."/>
            <person name="Lucas S."/>
            <person name="Martin F."/>
            <person name="Montanini B."/>
            <person name="Napoli C."/>
            <person name="Nelson D.R."/>
            <person name="Nelson C."/>
            <person name="Nieminen K."/>
            <person name="Nilsson O."/>
            <person name="Pereda V."/>
            <person name="Peter G."/>
            <person name="Philippe R."/>
            <person name="Pilate G."/>
            <person name="Poliakov A."/>
            <person name="Razumovskaya J."/>
            <person name="Richardson P."/>
            <person name="Rinaldi C."/>
            <person name="Ritland K."/>
            <person name="Rouze P."/>
            <person name="Ryaboy D."/>
            <person name="Schmutz J."/>
            <person name="Schrader J."/>
            <person name="Segerman B."/>
            <person name="Shin H."/>
            <person name="Siddiqui A."/>
            <person name="Sterky F."/>
            <person name="Terry A."/>
            <person name="Tsai C.J."/>
            <person name="Uberbacher E."/>
            <person name="Unneberg P."/>
            <person name="Vahala J."/>
            <person name="Wall K."/>
            <person name="Wessler S."/>
            <person name="Yang G."/>
            <person name="Yin T."/>
            <person name="Douglas C."/>
            <person name="Marra M."/>
            <person name="Sandberg G."/>
            <person name="Van de Peer Y."/>
            <person name="Rokhsar D."/>
        </authorList>
    </citation>
    <scope>NUCLEOTIDE SEQUENCE [LARGE SCALE GENOMIC DNA]</scope>
    <source>
        <strain evidence="2">cv. Nisqually</strain>
    </source>
</reference>
<protein>
    <submittedName>
        <fullName evidence="1">Uncharacterized protein</fullName>
    </submittedName>
</protein>
<evidence type="ECO:0000313" key="2">
    <source>
        <dbReference type="Proteomes" id="UP000006729"/>
    </source>
</evidence>
<name>A0ACC0TCL7_POPTR</name>
<accession>A0ACC0TCL7</accession>
<evidence type="ECO:0000313" key="1">
    <source>
        <dbReference type="EMBL" id="KAI9399173.1"/>
    </source>
</evidence>